<dbReference type="GO" id="GO:0000176">
    <property type="term" value="C:nuclear exosome (RNase complex)"/>
    <property type="evidence" value="ECO:0007669"/>
    <property type="project" value="InterPro"/>
</dbReference>
<dbReference type="GO" id="GO:0000166">
    <property type="term" value="F:nucleotide binding"/>
    <property type="evidence" value="ECO:0007669"/>
    <property type="project" value="InterPro"/>
</dbReference>
<dbReference type="Pfam" id="PF01612">
    <property type="entry name" value="DNA_pol_A_exo1"/>
    <property type="match status" value="1"/>
</dbReference>
<organism evidence="11 12">
    <name type="scientific">Malassezia obtusa</name>
    <dbReference type="NCBI Taxonomy" id="76774"/>
    <lineage>
        <taxon>Eukaryota</taxon>
        <taxon>Fungi</taxon>
        <taxon>Dikarya</taxon>
        <taxon>Basidiomycota</taxon>
        <taxon>Ustilaginomycotina</taxon>
        <taxon>Malasseziomycetes</taxon>
        <taxon>Malasseziales</taxon>
        <taxon>Malasseziaceae</taxon>
        <taxon>Malassezia</taxon>
    </lineage>
</organism>
<keyword evidence="5" id="KW-0271">Exosome</keyword>
<dbReference type="PANTHER" id="PTHR12124:SF47">
    <property type="entry name" value="EXOSOME COMPONENT 10"/>
    <property type="match status" value="1"/>
</dbReference>
<dbReference type="SUPFAM" id="SSF53098">
    <property type="entry name" value="Ribonuclease H-like"/>
    <property type="match status" value="1"/>
</dbReference>
<comment type="subcellular location">
    <subcellularLocation>
        <location evidence="1">Nucleus</location>
    </subcellularLocation>
</comment>
<dbReference type="GO" id="GO:0005730">
    <property type="term" value="C:nucleolus"/>
    <property type="evidence" value="ECO:0007669"/>
    <property type="project" value="TreeGrafter"/>
</dbReference>
<dbReference type="PANTHER" id="PTHR12124">
    <property type="entry name" value="POLYMYOSITIS/SCLERODERMA AUTOANTIGEN-RELATED"/>
    <property type="match status" value="1"/>
</dbReference>
<dbReference type="EMBL" id="CP119934">
    <property type="protein sequence ID" value="WFD02256.1"/>
    <property type="molecule type" value="Genomic_DNA"/>
</dbReference>
<evidence type="ECO:0000259" key="10">
    <source>
        <dbReference type="SMART" id="SM00474"/>
    </source>
</evidence>
<dbReference type="GO" id="GO:0071051">
    <property type="term" value="P:poly(A)-dependent snoRNA 3'-end processing"/>
    <property type="evidence" value="ECO:0007669"/>
    <property type="project" value="TreeGrafter"/>
</dbReference>
<feature type="domain" description="3'-5' exonuclease" evidence="10">
    <location>
        <begin position="245"/>
        <end position="417"/>
    </location>
</feature>
<dbReference type="AlphaFoldDB" id="A0AAF0IVN7"/>
<dbReference type="GO" id="GO:0071038">
    <property type="term" value="P:TRAMP-dependent tRNA surveillance pathway"/>
    <property type="evidence" value="ECO:0007669"/>
    <property type="project" value="TreeGrafter"/>
</dbReference>
<reference evidence="11" key="1">
    <citation type="submission" date="2023-03" db="EMBL/GenBank/DDBJ databases">
        <title>Mating type loci evolution in Malassezia.</title>
        <authorList>
            <person name="Coelho M.A."/>
        </authorList>
    </citation>
    <scope>NUCLEOTIDE SEQUENCE</scope>
    <source>
        <strain evidence="11">CBS 7876</strain>
    </source>
</reference>
<keyword evidence="12" id="KW-1185">Reference proteome</keyword>
<feature type="compositionally biased region" description="Basic and acidic residues" evidence="9">
    <location>
        <begin position="688"/>
        <end position="699"/>
    </location>
</feature>
<dbReference type="InterPro" id="IPR010997">
    <property type="entry name" value="HRDC-like_sf"/>
</dbReference>
<feature type="region of interest" description="Disordered" evidence="9">
    <location>
        <begin position="121"/>
        <end position="168"/>
    </location>
</feature>
<dbReference type="InterPro" id="IPR045092">
    <property type="entry name" value="Rrp6-like"/>
</dbReference>
<feature type="region of interest" description="Disordered" evidence="9">
    <location>
        <begin position="634"/>
        <end position="663"/>
    </location>
</feature>
<dbReference type="SUPFAM" id="SSF47819">
    <property type="entry name" value="HRDC-like"/>
    <property type="match status" value="1"/>
</dbReference>
<evidence type="ECO:0000256" key="9">
    <source>
        <dbReference type="SAM" id="MobiDB-lite"/>
    </source>
</evidence>
<protein>
    <submittedName>
        <fullName evidence="11">Exosome nuclease subunit</fullName>
    </submittedName>
</protein>
<evidence type="ECO:0000313" key="11">
    <source>
        <dbReference type="EMBL" id="WFD02256.1"/>
    </source>
</evidence>
<dbReference type="InterPro" id="IPR044876">
    <property type="entry name" value="HRDC_dom_sf"/>
</dbReference>
<name>A0AAF0IVN7_9BASI</name>
<keyword evidence="7" id="KW-0539">Nucleus</keyword>
<dbReference type="GO" id="GO:0071040">
    <property type="term" value="P:nuclear polyadenylation-dependent antisense transcript catabolic process"/>
    <property type="evidence" value="ECO:0007669"/>
    <property type="project" value="TreeGrafter"/>
</dbReference>
<proteinExistence type="inferred from homology"/>
<gene>
    <name evidence="11" type="primary">RRP6</name>
    <name evidence="11" type="ORF">MOBT1_000937</name>
</gene>
<dbReference type="GO" id="GO:0003727">
    <property type="term" value="F:single-stranded RNA binding"/>
    <property type="evidence" value="ECO:0007669"/>
    <property type="project" value="TreeGrafter"/>
</dbReference>
<dbReference type="Gene3D" id="3.30.420.10">
    <property type="entry name" value="Ribonuclease H-like superfamily/Ribonuclease H"/>
    <property type="match status" value="1"/>
</dbReference>
<dbReference type="InterPro" id="IPR002121">
    <property type="entry name" value="HRDC_dom"/>
</dbReference>
<dbReference type="SMART" id="SM00474">
    <property type="entry name" value="35EXOc"/>
    <property type="match status" value="1"/>
</dbReference>
<dbReference type="GO" id="GO:0000467">
    <property type="term" value="P:exonucleolytic trimming to generate mature 3'-end of 5.8S rRNA from tricistronic rRNA transcript (SSU-rRNA, 5.8S rRNA, LSU-rRNA)"/>
    <property type="evidence" value="ECO:0007669"/>
    <property type="project" value="InterPro"/>
</dbReference>
<dbReference type="GO" id="GO:0071039">
    <property type="term" value="P:nuclear polyadenylation-dependent CUT catabolic process"/>
    <property type="evidence" value="ECO:0007669"/>
    <property type="project" value="TreeGrafter"/>
</dbReference>
<evidence type="ECO:0000256" key="2">
    <source>
        <dbReference type="ARBA" id="ARBA00022552"/>
    </source>
</evidence>
<keyword evidence="4" id="KW-0378">Hydrolase</keyword>
<keyword evidence="3" id="KW-0540">Nuclease</keyword>
<dbReference type="GO" id="GO:0000175">
    <property type="term" value="F:3'-5'-RNA exonuclease activity"/>
    <property type="evidence" value="ECO:0007669"/>
    <property type="project" value="InterPro"/>
</dbReference>
<dbReference type="InterPro" id="IPR049559">
    <property type="entry name" value="Rrp6p-like_exo"/>
</dbReference>
<evidence type="ECO:0000256" key="7">
    <source>
        <dbReference type="ARBA" id="ARBA00023242"/>
    </source>
</evidence>
<evidence type="ECO:0000256" key="4">
    <source>
        <dbReference type="ARBA" id="ARBA00022801"/>
    </source>
</evidence>
<evidence type="ECO:0000313" key="12">
    <source>
        <dbReference type="Proteomes" id="UP001214603"/>
    </source>
</evidence>
<dbReference type="Proteomes" id="UP001214603">
    <property type="component" value="Chromosome 1"/>
</dbReference>
<keyword evidence="2" id="KW-0698">rRNA processing</keyword>
<dbReference type="Pfam" id="PF08066">
    <property type="entry name" value="PMC2NT"/>
    <property type="match status" value="1"/>
</dbReference>
<feature type="compositionally biased region" description="Acidic residues" evidence="9">
    <location>
        <begin position="700"/>
        <end position="715"/>
    </location>
</feature>
<accession>A0AAF0IVN7</accession>
<dbReference type="InterPro" id="IPR036397">
    <property type="entry name" value="RNaseH_sf"/>
</dbReference>
<dbReference type="CDD" id="cd06147">
    <property type="entry name" value="Rrp6p_like_exo"/>
    <property type="match status" value="1"/>
</dbReference>
<comment type="similarity">
    <text evidence="8">Belongs to the exosome component 10/RRP6 family.</text>
</comment>
<dbReference type="GO" id="GO:0071044">
    <property type="term" value="P:histone mRNA catabolic process"/>
    <property type="evidence" value="ECO:0007669"/>
    <property type="project" value="TreeGrafter"/>
</dbReference>
<evidence type="ECO:0000256" key="3">
    <source>
        <dbReference type="ARBA" id="ARBA00022722"/>
    </source>
</evidence>
<keyword evidence="6" id="KW-0269">Exonuclease</keyword>
<dbReference type="GO" id="GO:0071036">
    <property type="term" value="P:nuclear polyadenylation-dependent snoRNA catabolic process"/>
    <property type="evidence" value="ECO:0007669"/>
    <property type="project" value="TreeGrafter"/>
</dbReference>
<feature type="compositionally biased region" description="Basic and acidic residues" evidence="9">
    <location>
        <begin position="809"/>
        <end position="822"/>
    </location>
</feature>
<dbReference type="Gene3D" id="1.10.150.80">
    <property type="entry name" value="HRDC domain"/>
    <property type="match status" value="1"/>
</dbReference>
<dbReference type="GO" id="GO:0071035">
    <property type="term" value="P:nuclear polyadenylation-dependent rRNA catabolic process"/>
    <property type="evidence" value="ECO:0007669"/>
    <property type="project" value="TreeGrafter"/>
</dbReference>
<evidence type="ECO:0000256" key="6">
    <source>
        <dbReference type="ARBA" id="ARBA00022839"/>
    </source>
</evidence>
<dbReference type="InterPro" id="IPR012337">
    <property type="entry name" value="RNaseH-like_sf"/>
</dbReference>
<evidence type="ECO:0000256" key="8">
    <source>
        <dbReference type="ARBA" id="ARBA00043957"/>
    </source>
</evidence>
<dbReference type="GO" id="GO:0071037">
    <property type="term" value="P:nuclear polyadenylation-dependent snRNA catabolic process"/>
    <property type="evidence" value="ECO:0007669"/>
    <property type="project" value="TreeGrafter"/>
</dbReference>
<feature type="region of interest" description="Disordered" evidence="9">
    <location>
        <begin position="680"/>
        <end position="850"/>
    </location>
</feature>
<sequence length="850" mass="92735">MEERLGELSRALSAATQTASQLPGSTDLDFYCSIDRGVQRSLADATDRLGEVMLAMRAWIQGGGASEPGMDDAEHVAASSTFTAAVGDLVDHLLERTDVYLDEHAGRRPIASADRAAPAARADVAEVPTSGPLPAHLLNAPIPPPQRLFTTKPDNSAERPWRRPLRRGKPHAKVPLGWRDPTWHIAPDALVMGPYSVEGDPRLNPYHVEIHAAEVPAAALAAPAPEAPEALDLAHPAASTDACPFRWVKTAAELRALQAHLAEDRVREIAVDLEHHSKHSYLGIVCLMQISTRYGDWIVDTLADEIRESAESLNEVFTDPAKVLVLHGADHDVLWLQRDFGVYLTCLFDTYHATNVLNLSVHSLSFLLQRYTAFEADKRFQLADWRIRPLPKEMLYYARSDTHSLLYIYDKLREELLQQGGPAAVREVFERSKATASKVYAKEPWDAQGDSRTGWHTLWLRHGGDLARAAPQPKPLALMGKEERLMRRLHQWRDAVARDEDEGAHYLLSIQSLMHLVFRMPTRADEVRRALPATAAAVRQRAAELAHVIHTELEAWNADAEVRGRDAQQQLDELVTHDAVDLGEAVPMPAAVAETSLAADEAPTVRPGVWDAAAPSAAPSSRLFAGLLTADGQGSISGRAGKKRKSLFDMPDTHTRRPPGVLSRIHTECADLLRRVFGGAPSAAEPGARPDAKVEKVEDAEPEGAESESAAEPEGAEAKDAAPANDNEAGASGAPPDDAPAEPAPARSTLAPALDDSDDEIVPVTKKVRWTKDQKRARKAQKAANVQPFDYANATSVLDAPRAAAAPEVPERAAPKRERKQPEAGGVRKTAKRKNDMRSSNRSATFGKRK</sequence>
<evidence type="ECO:0000256" key="5">
    <source>
        <dbReference type="ARBA" id="ARBA00022835"/>
    </source>
</evidence>
<dbReference type="Pfam" id="PF00570">
    <property type="entry name" value="HRDC"/>
    <property type="match status" value="1"/>
</dbReference>
<evidence type="ECO:0000256" key="1">
    <source>
        <dbReference type="ARBA" id="ARBA00004123"/>
    </source>
</evidence>
<dbReference type="InterPro" id="IPR002562">
    <property type="entry name" value="3'-5'_exonuclease_dom"/>
</dbReference>
<dbReference type="InterPro" id="IPR012588">
    <property type="entry name" value="Exosome-assoc_fac_Rrp6_N"/>
</dbReference>